<accession>A0AAD1XUY6</accession>
<organism evidence="1 2">
    <name type="scientific">Euplotes crassus</name>
    <dbReference type="NCBI Taxonomy" id="5936"/>
    <lineage>
        <taxon>Eukaryota</taxon>
        <taxon>Sar</taxon>
        <taxon>Alveolata</taxon>
        <taxon>Ciliophora</taxon>
        <taxon>Intramacronucleata</taxon>
        <taxon>Spirotrichea</taxon>
        <taxon>Hypotrichia</taxon>
        <taxon>Euplotida</taxon>
        <taxon>Euplotidae</taxon>
        <taxon>Moneuplotes</taxon>
    </lineage>
</organism>
<evidence type="ECO:0000313" key="2">
    <source>
        <dbReference type="Proteomes" id="UP001295684"/>
    </source>
</evidence>
<proteinExistence type="predicted"/>
<gene>
    <name evidence="1" type="ORF">ECRASSUSDP1_LOCUS20955</name>
</gene>
<name>A0AAD1XUY6_EUPCR</name>
<evidence type="ECO:0000313" key="1">
    <source>
        <dbReference type="EMBL" id="CAI2379545.1"/>
    </source>
</evidence>
<comment type="caution">
    <text evidence="1">The sequence shown here is derived from an EMBL/GenBank/DDBJ whole genome shotgun (WGS) entry which is preliminary data.</text>
</comment>
<reference evidence="1" key="1">
    <citation type="submission" date="2023-07" db="EMBL/GenBank/DDBJ databases">
        <authorList>
            <consortium name="AG Swart"/>
            <person name="Singh M."/>
            <person name="Singh A."/>
            <person name="Seah K."/>
            <person name="Emmerich C."/>
        </authorList>
    </citation>
    <scope>NUCLEOTIDE SEQUENCE</scope>
    <source>
        <strain evidence="1">DP1</strain>
    </source>
</reference>
<sequence length="230" mass="26783">METVVREEEIENLEEEKEILSGLSAEEWEVTNTAVEMFLWANTKRRIKVGLESTLTVRVRLEYNSSMSSKRLRKLFRSVKARKLDLFEISYTLNSEKKVLPGILREVTRILPKVQKKVVFLNICVTQNVLIKILRSLSALQQLIFMQCLMSRIENCSPKLNTSLETIRFYECFNPDFKTFAISEEFESVVKLVCNTRLYSTLKCLKCDPKCTMSSLAALQEKYDITHIEF</sequence>
<protein>
    <submittedName>
        <fullName evidence="1">Uncharacterized protein</fullName>
    </submittedName>
</protein>
<dbReference type="Proteomes" id="UP001295684">
    <property type="component" value="Unassembled WGS sequence"/>
</dbReference>
<dbReference type="AlphaFoldDB" id="A0AAD1XUY6"/>
<dbReference type="EMBL" id="CAMPGE010021394">
    <property type="protein sequence ID" value="CAI2379545.1"/>
    <property type="molecule type" value="Genomic_DNA"/>
</dbReference>
<keyword evidence="2" id="KW-1185">Reference proteome</keyword>